<dbReference type="RefSeq" id="WP_057646870.1">
    <property type="nucleotide sequence ID" value="NZ_LLXU01000082.1"/>
</dbReference>
<dbReference type="PANTHER" id="PTHR44846:SF17">
    <property type="entry name" value="GNTR-FAMILY TRANSCRIPTIONAL REGULATOR"/>
    <property type="match status" value="1"/>
</dbReference>
<dbReference type="Gene3D" id="1.10.10.10">
    <property type="entry name" value="Winged helix-like DNA-binding domain superfamily/Winged helix DNA-binding domain"/>
    <property type="match status" value="1"/>
</dbReference>
<dbReference type="PANTHER" id="PTHR44846">
    <property type="entry name" value="MANNOSYL-D-GLYCERATE TRANSPORT/METABOLISM SYSTEM REPRESSOR MNGR-RELATED"/>
    <property type="match status" value="1"/>
</dbReference>
<dbReference type="EMBL" id="LLXU01000082">
    <property type="protein sequence ID" value="KRG42316.1"/>
    <property type="molecule type" value="Genomic_DNA"/>
</dbReference>
<dbReference type="OrthoDB" id="6626198at2"/>
<dbReference type="SUPFAM" id="SSF64288">
    <property type="entry name" value="Chorismate lyase-like"/>
    <property type="match status" value="1"/>
</dbReference>
<evidence type="ECO:0000256" key="3">
    <source>
        <dbReference type="ARBA" id="ARBA00023163"/>
    </source>
</evidence>
<dbReference type="GO" id="GO:0003700">
    <property type="term" value="F:DNA-binding transcription factor activity"/>
    <property type="evidence" value="ECO:0007669"/>
    <property type="project" value="InterPro"/>
</dbReference>
<proteinExistence type="predicted"/>
<dbReference type="InterPro" id="IPR036388">
    <property type="entry name" value="WH-like_DNA-bd_sf"/>
</dbReference>
<dbReference type="Proteomes" id="UP000051802">
    <property type="component" value="Unassembled WGS sequence"/>
</dbReference>
<evidence type="ECO:0000256" key="1">
    <source>
        <dbReference type="ARBA" id="ARBA00023015"/>
    </source>
</evidence>
<sequence length="237" mass="25586">MSPITRTGIGTPAWRRIADVLAGEIREGRWREGHRLPSGTRLAERFGVHRHTLRKSLAWLRAEGLLHPQGMRACVPRLPLPMSDCLFLPEYLHAQGIAARCGLLGCATVAAMPSSLQACVSCPWTGPLLHLACEVAVEGQAFAITEAWLPASDFTGLSMHLARGMGLGEALRQCGMRPVARRQGWVAAGPERITALAAEALAPDLSLHACALALDERGQPLKVCLHHLDAGRVRLLV</sequence>
<dbReference type="GO" id="GO:0003677">
    <property type="term" value="F:DNA binding"/>
    <property type="evidence" value="ECO:0007669"/>
    <property type="project" value="UniProtKB-KW"/>
</dbReference>
<feature type="domain" description="HTH gntR-type" evidence="4">
    <location>
        <begin position="11"/>
        <end position="78"/>
    </location>
</feature>
<dbReference type="SMART" id="SM00345">
    <property type="entry name" value="HTH_GNTR"/>
    <property type="match status" value="1"/>
</dbReference>
<evidence type="ECO:0000256" key="2">
    <source>
        <dbReference type="ARBA" id="ARBA00023125"/>
    </source>
</evidence>
<dbReference type="Gene3D" id="3.40.1410.10">
    <property type="entry name" value="Chorismate lyase-like"/>
    <property type="match status" value="1"/>
</dbReference>
<dbReference type="AlphaFoldDB" id="A0A0R0ABL0"/>
<accession>A0A0R0ABL0</accession>
<evidence type="ECO:0000259" key="4">
    <source>
        <dbReference type="PROSITE" id="PS50949"/>
    </source>
</evidence>
<protein>
    <recommendedName>
        <fullName evidence="4">HTH gntR-type domain-containing protein</fullName>
    </recommendedName>
</protein>
<name>A0A0R0ABL0_9GAMM</name>
<dbReference type="PRINTS" id="PR00035">
    <property type="entry name" value="HTHGNTR"/>
</dbReference>
<comment type="caution">
    <text evidence="5">The sequence shown here is derived from an EMBL/GenBank/DDBJ whole genome shotgun (WGS) entry which is preliminary data.</text>
</comment>
<dbReference type="InterPro" id="IPR011663">
    <property type="entry name" value="UTRA"/>
</dbReference>
<dbReference type="PROSITE" id="PS50949">
    <property type="entry name" value="HTH_GNTR"/>
    <property type="match status" value="1"/>
</dbReference>
<dbReference type="Pfam" id="PF00392">
    <property type="entry name" value="GntR"/>
    <property type="match status" value="1"/>
</dbReference>
<gene>
    <name evidence="5" type="ORF">ARC20_11065</name>
</gene>
<dbReference type="InterPro" id="IPR036390">
    <property type="entry name" value="WH_DNA-bd_sf"/>
</dbReference>
<dbReference type="InterPro" id="IPR028978">
    <property type="entry name" value="Chorismate_lyase_/UTRA_dom_sf"/>
</dbReference>
<keyword evidence="6" id="KW-1185">Reference proteome</keyword>
<dbReference type="CDD" id="cd07377">
    <property type="entry name" value="WHTH_GntR"/>
    <property type="match status" value="1"/>
</dbReference>
<evidence type="ECO:0000313" key="6">
    <source>
        <dbReference type="Proteomes" id="UP000051802"/>
    </source>
</evidence>
<keyword evidence="1" id="KW-0805">Transcription regulation</keyword>
<dbReference type="GO" id="GO:0045892">
    <property type="term" value="P:negative regulation of DNA-templated transcription"/>
    <property type="evidence" value="ECO:0007669"/>
    <property type="project" value="TreeGrafter"/>
</dbReference>
<dbReference type="InterPro" id="IPR000524">
    <property type="entry name" value="Tscrpt_reg_HTH_GntR"/>
</dbReference>
<dbReference type="Pfam" id="PF07702">
    <property type="entry name" value="UTRA"/>
    <property type="match status" value="1"/>
</dbReference>
<dbReference type="STRING" id="676599.ARC20_11065"/>
<keyword evidence="3" id="KW-0804">Transcription</keyword>
<evidence type="ECO:0000313" key="5">
    <source>
        <dbReference type="EMBL" id="KRG42316.1"/>
    </source>
</evidence>
<dbReference type="SUPFAM" id="SSF46785">
    <property type="entry name" value="Winged helix' DNA-binding domain"/>
    <property type="match status" value="1"/>
</dbReference>
<reference evidence="5 6" key="1">
    <citation type="submission" date="2015-10" db="EMBL/GenBank/DDBJ databases">
        <title>Genome sequencing and analysis of members of genus Stenotrophomonas.</title>
        <authorList>
            <person name="Patil P.P."/>
            <person name="Midha S."/>
            <person name="Patil P.B."/>
        </authorList>
    </citation>
    <scope>NUCLEOTIDE SEQUENCE [LARGE SCALE GENOMIC DNA]</scope>
    <source>
        <strain evidence="5 6">JCM 16536</strain>
    </source>
</reference>
<keyword evidence="2" id="KW-0238">DNA-binding</keyword>
<dbReference type="InterPro" id="IPR050679">
    <property type="entry name" value="Bact_HTH_transcr_reg"/>
</dbReference>
<organism evidence="5 6">
    <name type="scientific">Stenotrophomonas panacihumi</name>
    <dbReference type="NCBI Taxonomy" id="676599"/>
    <lineage>
        <taxon>Bacteria</taxon>
        <taxon>Pseudomonadati</taxon>
        <taxon>Pseudomonadota</taxon>
        <taxon>Gammaproteobacteria</taxon>
        <taxon>Lysobacterales</taxon>
        <taxon>Lysobacteraceae</taxon>
        <taxon>Stenotrophomonas</taxon>
    </lineage>
</organism>